<keyword evidence="2" id="KW-1185">Reference proteome</keyword>
<evidence type="ECO:0008006" key="3">
    <source>
        <dbReference type="Google" id="ProtNLM"/>
    </source>
</evidence>
<dbReference type="Gene3D" id="1.10.20.10">
    <property type="entry name" value="Histone, subunit A"/>
    <property type="match status" value="1"/>
</dbReference>
<proteinExistence type="predicted"/>
<evidence type="ECO:0000313" key="2">
    <source>
        <dbReference type="Proteomes" id="UP001470230"/>
    </source>
</evidence>
<gene>
    <name evidence="1" type="ORF">M9Y10_034149</name>
</gene>
<dbReference type="Proteomes" id="UP001470230">
    <property type="component" value="Unassembled WGS sequence"/>
</dbReference>
<dbReference type="SUPFAM" id="SSF47113">
    <property type="entry name" value="Histone-fold"/>
    <property type="match status" value="1"/>
</dbReference>
<sequence>MSRNDPPPPEHAQQHLFNEDFFKDIAHKMDPNQEITPEALDFYNEIADEFFHSILSEAMTYIKDKNKDEIPTNSNEPLTIQAEDIYFILRTKFNMTNFPGGGIQSNTSITMPTAEYKEKLQAIRQFSATHRDD</sequence>
<evidence type="ECO:0000313" key="1">
    <source>
        <dbReference type="EMBL" id="KAK8889403.1"/>
    </source>
</evidence>
<comment type="caution">
    <text evidence="1">The sequence shown here is derived from an EMBL/GenBank/DDBJ whole genome shotgun (WGS) entry which is preliminary data.</text>
</comment>
<organism evidence="1 2">
    <name type="scientific">Tritrichomonas musculus</name>
    <dbReference type="NCBI Taxonomy" id="1915356"/>
    <lineage>
        <taxon>Eukaryota</taxon>
        <taxon>Metamonada</taxon>
        <taxon>Parabasalia</taxon>
        <taxon>Tritrichomonadida</taxon>
        <taxon>Tritrichomonadidae</taxon>
        <taxon>Tritrichomonas</taxon>
    </lineage>
</organism>
<protein>
    <recommendedName>
        <fullName evidence="3">Transcription initiation factor TFIID subunit 12 domain-containing protein</fullName>
    </recommendedName>
</protein>
<dbReference type="InterPro" id="IPR009072">
    <property type="entry name" value="Histone-fold"/>
</dbReference>
<accession>A0ABR2KE45</accession>
<dbReference type="EMBL" id="JAPFFF010000005">
    <property type="protein sequence ID" value="KAK8889403.1"/>
    <property type="molecule type" value="Genomic_DNA"/>
</dbReference>
<reference evidence="1 2" key="1">
    <citation type="submission" date="2024-04" db="EMBL/GenBank/DDBJ databases">
        <title>Tritrichomonas musculus Genome.</title>
        <authorList>
            <person name="Alves-Ferreira E."/>
            <person name="Grigg M."/>
            <person name="Lorenzi H."/>
            <person name="Galac M."/>
        </authorList>
    </citation>
    <scope>NUCLEOTIDE SEQUENCE [LARGE SCALE GENOMIC DNA]</scope>
    <source>
        <strain evidence="1 2">EAF2021</strain>
    </source>
</reference>
<name>A0ABR2KE45_9EUKA</name>